<dbReference type="AlphaFoldDB" id="A0A4Z1HLF8"/>
<dbReference type="EMBL" id="PQXN01000203">
    <property type="protein sequence ID" value="TGO49655.1"/>
    <property type="molecule type" value="Genomic_DNA"/>
</dbReference>
<comment type="caution">
    <text evidence="1">The sequence shown here is derived from an EMBL/GenBank/DDBJ whole genome shotgun (WGS) entry which is preliminary data.</text>
</comment>
<organism evidence="1 2">
    <name type="scientific">Botryotinia convoluta</name>
    <dbReference type="NCBI Taxonomy" id="54673"/>
    <lineage>
        <taxon>Eukaryota</taxon>
        <taxon>Fungi</taxon>
        <taxon>Dikarya</taxon>
        <taxon>Ascomycota</taxon>
        <taxon>Pezizomycotina</taxon>
        <taxon>Leotiomycetes</taxon>
        <taxon>Helotiales</taxon>
        <taxon>Sclerotiniaceae</taxon>
        <taxon>Botryotinia</taxon>
    </lineage>
</organism>
<evidence type="ECO:0000313" key="1">
    <source>
        <dbReference type="EMBL" id="TGO49655.1"/>
    </source>
</evidence>
<gene>
    <name evidence="1" type="ORF">BCON_0204g00060</name>
</gene>
<keyword evidence="2" id="KW-1185">Reference proteome</keyword>
<accession>A0A4Z1HLF8</accession>
<reference evidence="1 2" key="1">
    <citation type="submission" date="2017-12" db="EMBL/GenBank/DDBJ databases">
        <title>Comparative genomics of Botrytis spp.</title>
        <authorList>
            <person name="Valero-Jimenez C.A."/>
            <person name="Tapia P."/>
            <person name="Veloso J."/>
            <person name="Silva-Moreno E."/>
            <person name="Staats M."/>
            <person name="Valdes J.H."/>
            <person name="Van Kan J.A.L."/>
        </authorList>
    </citation>
    <scope>NUCLEOTIDE SEQUENCE [LARGE SCALE GENOMIC DNA]</scope>
    <source>
        <strain evidence="1 2">MUCL11595</strain>
    </source>
</reference>
<protein>
    <submittedName>
        <fullName evidence="1">Uncharacterized protein</fullName>
    </submittedName>
</protein>
<sequence length="195" mass="21461">MAICGPKDDAISSNADGSDKDNQAAVALIGWEHYRELHMLEKPHYLSRIQSEVHILRVCCHNLQPQNSVPATLVLEPSKLQEGFGLTRRSLDSESSFDTTPAMMTLLSISAGKISVQLQAMTPDTFTTKSGIKLLFMAYLNFSIIHSPNYATSFLSKVYEPPNGKPGYASTRCTKSVIPELIKVSDTKIIQCIKA</sequence>
<dbReference type="OrthoDB" id="10383151at2759"/>
<evidence type="ECO:0000313" key="2">
    <source>
        <dbReference type="Proteomes" id="UP000297527"/>
    </source>
</evidence>
<name>A0A4Z1HLF8_9HELO</name>
<dbReference type="Proteomes" id="UP000297527">
    <property type="component" value="Unassembled WGS sequence"/>
</dbReference>
<proteinExistence type="predicted"/>